<keyword evidence="5" id="KW-0732">Signal</keyword>
<reference evidence="6 7" key="1">
    <citation type="submission" date="2019-12" db="EMBL/GenBank/DDBJ databases">
        <title>Devosia maris sp. nov., isolated from the deep seawater.</title>
        <authorList>
            <person name="Liu Y."/>
        </authorList>
    </citation>
    <scope>NUCLEOTIDE SEQUENCE [LARGE SCALE GENOMIC DNA]</scope>
    <source>
        <strain evidence="6 7">L53-10-65</strain>
    </source>
</reference>
<protein>
    <submittedName>
        <fullName evidence="6">Extracellular solute-binding protein</fullName>
    </submittedName>
</protein>
<dbReference type="RefSeq" id="WP_157291159.1">
    <property type="nucleotide sequence ID" value="NZ_WQRF01000006.1"/>
</dbReference>
<feature type="chain" id="PRO_5031228823" evidence="5">
    <location>
        <begin position="32"/>
        <end position="430"/>
    </location>
</feature>
<evidence type="ECO:0000256" key="3">
    <source>
        <dbReference type="ARBA" id="ARBA00022448"/>
    </source>
</evidence>
<evidence type="ECO:0000256" key="5">
    <source>
        <dbReference type="SAM" id="SignalP"/>
    </source>
</evidence>
<dbReference type="GO" id="GO:0042597">
    <property type="term" value="C:periplasmic space"/>
    <property type="evidence" value="ECO:0007669"/>
    <property type="project" value="UniProtKB-SubCell"/>
</dbReference>
<keyword evidence="7" id="KW-1185">Reference proteome</keyword>
<comment type="subcellular location">
    <subcellularLocation>
        <location evidence="1">Periplasm</location>
    </subcellularLocation>
</comment>
<evidence type="ECO:0000313" key="6">
    <source>
        <dbReference type="EMBL" id="MVT00367.1"/>
    </source>
</evidence>
<evidence type="ECO:0000313" key="7">
    <source>
        <dbReference type="Proteomes" id="UP000438106"/>
    </source>
</evidence>
<sequence>MIKRPGASVRRAILSGVAVSALMSVGGAAWAQDASGELVILQWLGGSEGEMWTRLGEDFSERNPEVSVREVGLTVQGDARGPMRTALLGGERVDLIINTWPAFRAELADAGIITPIDDIWAEQGWDEDLGESWKALSQTDGVTYGVTYTYGDRSGIWYKTSHLEEAGIEPPQTWEEFLSAIEALKAEGYATPVAMPAKYWAHGEWFENLLLRVGGVEAASKLASREILWTDDVVKETLGKFAEMLNAGCCGTPEQMFAGDWDYAADQIFTADSANFLLIGMWMNGRAINEYGLEEGVDYSLFQFPALGMGHDDTASVDAKEVVLTANSANPEAAVAFMDYLLSPEATEILAQYGYASPSNNADISLLGPVQQVATAAVADSKVHFVLGDLLPGDLVDEYRVQLQRFLQDPSEETIESVTAAIEAKAMEVY</sequence>
<accession>A0A7X3FTG8</accession>
<dbReference type="Gene3D" id="3.40.190.10">
    <property type="entry name" value="Periplasmic binding protein-like II"/>
    <property type="match status" value="2"/>
</dbReference>
<name>A0A7X3FTG8_9HYPH</name>
<dbReference type="SUPFAM" id="SSF53850">
    <property type="entry name" value="Periplasmic binding protein-like II"/>
    <property type="match status" value="1"/>
</dbReference>
<evidence type="ECO:0000256" key="1">
    <source>
        <dbReference type="ARBA" id="ARBA00004418"/>
    </source>
</evidence>
<evidence type="ECO:0000256" key="4">
    <source>
        <dbReference type="ARBA" id="ARBA00022764"/>
    </source>
</evidence>
<dbReference type="PANTHER" id="PTHR43649">
    <property type="entry name" value="ARABINOSE-BINDING PROTEIN-RELATED"/>
    <property type="match status" value="1"/>
</dbReference>
<keyword evidence="4" id="KW-0574">Periplasm</keyword>
<comment type="similarity">
    <text evidence="2">Belongs to the bacterial solute-binding protein 1 family.</text>
</comment>
<dbReference type="AlphaFoldDB" id="A0A7X3FTG8"/>
<dbReference type="PANTHER" id="PTHR43649:SF29">
    <property type="entry name" value="OSMOPROTECTIVE COMPOUNDS-BINDING PROTEIN GGTB"/>
    <property type="match status" value="1"/>
</dbReference>
<organism evidence="6 7">
    <name type="scientific">Devosia marina</name>
    <dbReference type="NCBI Taxonomy" id="2683198"/>
    <lineage>
        <taxon>Bacteria</taxon>
        <taxon>Pseudomonadati</taxon>
        <taxon>Pseudomonadota</taxon>
        <taxon>Alphaproteobacteria</taxon>
        <taxon>Hyphomicrobiales</taxon>
        <taxon>Devosiaceae</taxon>
        <taxon>Devosia</taxon>
    </lineage>
</organism>
<proteinExistence type="inferred from homology"/>
<feature type="signal peptide" evidence="5">
    <location>
        <begin position="1"/>
        <end position="31"/>
    </location>
</feature>
<dbReference type="EMBL" id="WQRF01000006">
    <property type="protein sequence ID" value="MVT00367.1"/>
    <property type="molecule type" value="Genomic_DNA"/>
</dbReference>
<dbReference type="Proteomes" id="UP000438106">
    <property type="component" value="Unassembled WGS sequence"/>
</dbReference>
<evidence type="ECO:0000256" key="2">
    <source>
        <dbReference type="ARBA" id="ARBA00008520"/>
    </source>
</evidence>
<keyword evidence="3" id="KW-0813">Transport</keyword>
<dbReference type="InterPro" id="IPR006059">
    <property type="entry name" value="SBP"/>
</dbReference>
<gene>
    <name evidence="6" type="ORF">GO014_15175</name>
</gene>
<comment type="caution">
    <text evidence="6">The sequence shown here is derived from an EMBL/GenBank/DDBJ whole genome shotgun (WGS) entry which is preliminary data.</text>
</comment>
<dbReference type="InterPro" id="IPR050490">
    <property type="entry name" value="Bact_solute-bd_prot1"/>
</dbReference>
<dbReference type="Pfam" id="PF01547">
    <property type="entry name" value="SBP_bac_1"/>
    <property type="match status" value="1"/>
</dbReference>